<evidence type="ECO:0000256" key="1">
    <source>
        <dbReference type="SAM" id="MobiDB-lite"/>
    </source>
</evidence>
<dbReference type="RefSeq" id="WP_340347620.1">
    <property type="nucleotide sequence ID" value="NZ_JBBKZT010000027.1"/>
</dbReference>
<protein>
    <submittedName>
        <fullName evidence="2">Uncharacterized protein</fullName>
    </submittedName>
</protein>
<reference evidence="2 3" key="1">
    <citation type="submission" date="2024-03" db="EMBL/GenBank/DDBJ databases">
        <title>Novel species of the genus Variovorax.</title>
        <authorList>
            <person name="Liu Q."/>
            <person name="Xin Y.-H."/>
        </authorList>
    </citation>
    <scope>NUCLEOTIDE SEQUENCE [LARGE SCALE GENOMIC DNA]</scope>
    <source>
        <strain evidence="2 3">KACC 18900</strain>
    </source>
</reference>
<evidence type="ECO:0000313" key="2">
    <source>
        <dbReference type="EMBL" id="MEJ8851767.1"/>
    </source>
</evidence>
<evidence type="ECO:0000313" key="3">
    <source>
        <dbReference type="Proteomes" id="UP001385892"/>
    </source>
</evidence>
<feature type="compositionally biased region" description="Basic and acidic residues" evidence="1">
    <location>
        <begin position="22"/>
        <end position="35"/>
    </location>
</feature>
<keyword evidence="3" id="KW-1185">Reference proteome</keyword>
<feature type="compositionally biased region" description="Basic and acidic residues" evidence="1">
    <location>
        <begin position="45"/>
        <end position="67"/>
    </location>
</feature>
<gene>
    <name evidence="2" type="ORF">WKW82_34410</name>
</gene>
<name>A0ABU8WZ40_9BURK</name>
<proteinExistence type="predicted"/>
<accession>A0ABU8WZ40</accession>
<organism evidence="2 3">
    <name type="scientific">Variovorax rhizosphaerae</name>
    <dbReference type="NCBI Taxonomy" id="1836200"/>
    <lineage>
        <taxon>Bacteria</taxon>
        <taxon>Pseudomonadati</taxon>
        <taxon>Pseudomonadota</taxon>
        <taxon>Betaproteobacteria</taxon>
        <taxon>Burkholderiales</taxon>
        <taxon>Comamonadaceae</taxon>
        <taxon>Variovorax</taxon>
    </lineage>
</organism>
<comment type="caution">
    <text evidence="2">The sequence shown here is derived from an EMBL/GenBank/DDBJ whole genome shotgun (WGS) entry which is preliminary data.</text>
</comment>
<dbReference type="EMBL" id="JBBKZT010000027">
    <property type="protein sequence ID" value="MEJ8851767.1"/>
    <property type="molecule type" value="Genomic_DNA"/>
</dbReference>
<feature type="region of interest" description="Disordered" evidence="1">
    <location>
        <begin position="1"/>
        <end position="67"/>
    </location>
</feature>
<sequence length="67" mass="7336">MKSIALGMTSPPSKSSMRRGHARADRVLPGDEGRAACRALPPKDVPIEEREIASLRAGDKEVKRREP</sequence>
<dbReference type="Proteomes" id="UP001385892">
    <property type="component" value="Unassembled WGS sequence"/>
</dbReference>